<feature type="domain" description="Histidine kinase" evidence="16">
    <location>
        <begin position="238"/>
        <end position="441"/>
    </location>
</feature>
<dbReference type="Pfam" id="PF00512">
    <property type="entry name" value="HisKA"/>
    <property type="match status" value="1"/>
</dbReference>
<dbReference type="GO" id="GO:0005524">
    <property type="term" value="F:ATP binding"/>
    <property type="evidence" value="ECO:0007669"/>
    <property type="project" value="UniProtKB-KW"/>
</dbReference>
<evidence type="ECO:0000256" key="3">
    <source>
        <dbReference type="ARBA" id="ARBA00012438"/>
    </source>
</evidence>
<dbReference type="PANTHER" id="PTHR44936:SF5">
    <property type="entry name" value="SENSOR HISTIDINE KINASE ENVZ"/>
    <property type="match status" value="1"/>
</dbReference>
<keyword evidence="8 15" id="KW-0812">Transmembrane</keyword>
<keyword evidence="14 15" id="KW-0472">Membrane</keyword>
<dbReference type="SMART" id="SM00388">
    <property type="entry name" value="HisKA"/>
    <property type="match status" value="1"/>
</dbReference>
<dbReference type="Pfam" id="PF02518">
    <property type="entry name" value="HATPase_c"/>
    <property type="match status" value="1"/>
</dbReference>
<keyword evidence="6" id="KW-0597">Phosphoprotein</keyword>
<comment type="subcellular location">
    <subcellularLocation>
        <location evidence="2">Cell inner membrane</location>
        <topology evidence="2">Multi-pass membrane protein</topology>
    </subcellularLocation>
</comment>
<dbReference type="AlphaFoldDB" id="A0A916VRF5"/>
<dbReference type="SUPFAM" id="SSF47384">
    <property type="entry name" value="Homodimeric domain of signal transducing histidine kinase"/>
    <property type="match status" value="1"/>
</dbReference>
<dbReference type="CDD" id="cd00075">
    <property type="entry name" value="HATPase"/>
    <property type="match status" value="1"/>
</dbReference>
<dbReference type="SMART" id="SM00304">
    <property type="entry name" value="HAMP"/>
    <property type="match status" value="1"/>
</dbReference>
<dbReference type="Gene3D" id="1.10.287.130">
    <property type="match status" value="1"/>
</dbReference>
<evidence type="ECO:0000256" key="12">
    <source>
        <dbReference type="ARBA" id="ARBA00022989"/>
    </source>
</evidence>
<dbReference type="PRINTS" id="PR00344">
    <property type="entry name" value="BCTRLSENSOR"/>
</dbReference>
<dbReference type="InterPro" id="IPR036890">
    <property type="entry name" value="HATPase_C_sf"/>
</dbReference>
<evidence type="ECO:0000313" key="18">
    <source>
        <dbReference type="EMBL" id="GGA24426.1"/>
    </source>
</evidence>
<gene>
    <name evidence="18" type="ORF">GCM10011498_26790</name>
</gene>
<dbReference type="PROSITE" id="PS50109">
    <property type="entry name" value="HIS_KIN"/>
    <property type="match status" value="1"/>
</dbReference>
<evidence type="ECO:0000256" key="15">
    <source>
        <dbReference type="SAM" id="Phobius"/>
    </source>
</evidence>
<evidence type="ECO:0000256" key="7">
    <source>
        <dbReference type="ARBA" id="ARBA00022679"/>
    </source>
</evidence>
<evidence type="ECO:0000313" key="19">
    <source>
        <dbReference type="Proteomes" id="UP000628017"/>
    </source>
</evidence>
<dbReference type="InterPro" id="IPR003660">
    <property type="entry name" value="HAMP_dom"/>
</dbReference>
<keyword evidence="5" id="KW-0997">Cell inner membrane</keyword>
<keyword evidence="7" id="KW-0808">Transferase</keyword>
<keyword evidence="10 18" id="KW-0418">Kinase</keyword>
<protein>
    <recommendedName>
        <fullName evidence="3">histidine kinase</fullName>
        <ecNumber evidence="3">2.7.13.3</ecNumber>
    </recommendedName>
</protein>
<dbReference type="EMBL" id="BMKA01000003">
    <property type="protein sequence ID" value="GGA24426.1"/>
    <property type="molecule type" value="Genomic_DNA"/>
</dbReference>
<feature type="transmembrane region" description="Helical" evidence="15">
    <location>
        <begin position="159"/>
        <end position="178"/>
    </location>
</feature>
<evidence type="ECO:0000259" key="17">
    <source>
        <dbReference type="PROSITE" id="PS50885"/>
    </source>
</evidence>
<dbReference type="Gene3D" id="3.30.565.10">
    <property type="entry name" value="Histidine kinase-like ATPase, C-terminal domain"/>
    <property type="match status" value="1"/>
</dbReference>
<dbReference type="PROSITE" id="PS50885">
    <property type="entry name" value="HAMP"/>
    <property type="match status" value="1"/>
</dbReference>
<evidence type="ECO:0000256" key="11">
    <source>
        <dbReference type="ARBA" id="ARBA00022840"/>
    </source>
</evidence>
<evidence type="ECO:0000256" key="10">
    <source>
        <dbReference type="ARBA" id="ARBA00022777"/>
    </source>
</evidence>
<keyword evidence="9" id="KW-0547">Nucleotide-binding</keyword>
<evidence type="ECO:0000256" key="4">
    <source>
        <dbReference type="ARBA" id="ARBA00022475"/>
    </source>
</evidence>
<keyword evidence="4" id="KW-1003">Cell membrane</keyword>
<dbReference type="InterPro" id="IPR003661">
    <property type="entry name" value="HisK_dim/P_dom"/>
</dbReference>
<evidence type="ECO:0000256" key="2">
    <source>
        <dbReference type="ARBA" id="ARBA00004429"/>
    </source>
</evidence>
<dbReference type="Proteomes" id="UP000628017">
    <property type="component" value="Unassembled WGS sequence"/>
</dbReference>
<evidence type="ECO:0000259" key="16">
    <source>
        <dbReference type="PROSITE" id="PS50109"/>
    </source>
</evidence>
<name>A0A916VRF5_9RHOB</name>
<proteinExistence type="predicted"/>
<keyword evidence="13" id="KW-0902">Two-component regulatory system</keyword>
<dbReference type="SMART" id="SM00387">
    <property type="entry name" value="HATPase_c"/>
    <property type="match status" value="1"/>
</dbReference>
<keyword evidence="11" id="KW-0067">ATP-binding</keyword>
<dbReference type="InterPro" id="IPR003594">
    <property type="entry name" value="HATPase_dom"/>
</dbReference>
<organism evidence="18 19">
    <name type="scientific">Neptunicoccus cionae</name>
    <dbReference type="NCBI Taxonomy" id="2035344"/>
    <lineage>
        <taxon>Bacteria</taxon>
        <taxon>Pseudomonadati</taxon>
        <taxon>Pseudomonadota</taxon>
        <taxon>Alphaproteobacteria</taxon>
        <taxon>Rhodobacterales</taxon>
        <taxon>Paracoccaceae</taxon>
        <taxon>Neptunicoccus</taxon>
    </lineage>
</organism>
<dbReference type="EC" id="2.7.13.3" evidence="3"/>
<dbReference type="GO" id="GO:0005886">
    <property type="term" value="C:plasma membrane"/>
    <property type="evidence" value="ECO:0007669"/>
    <property type="project" value="UniProtKB-SubCell"/>
</dbReference>
<evidence type="ECO:0000256" key="8">
    <source>
        <dbReference type="ARBA" id="ARBA00022692"/>
    </source>
</evidence>
<dbReference type="GO" id="GO:0000155">
    <property type="term" value="F:phosphorelay sensor kinase activity"/>
    <property type="evidence" value="ECO:0007669"/>
    <property type="project" value="InterPro"/>
</dbReference>
<dbReference type="PANTHER" id="PTHR44936">
    <property type="entry name" value="SENSOR PROTEIN CREC"/>
    <property type="match status" value="1"/>
</dbReference>
<evidence type="ECO:0000256" key="1">
    <source>
        <dbReference type="ARBA" id="ARBA00000085"/>
    </source>
</evidence>
<accession>A0A916VRF5</accession>
<evidence type="ECO:0000256" key="13">
    <source>
        <dbReference type="ARBA" id="ARBA00023012"/>
    </source>
</evidence>
<keyword evidence="19" id="KW-1185">Reference proteome</keyword>
<dbReference type="SUPFAM" id="SSF55874">
    <property type="entry name" value="ATPase domain of HSP90 chaperone/DNA topoisomerase II/histidine kinase"/>
    <property type="match status" value="1"/>
</dbReference>
<comment type="catalytic activity">
    <reaction evidence="1">
        <text>ATP + protein L-histidine = ADP + protein N-phospho-L-histidine.</text>
        <dbReference type="EC" id="2.7.13.3"/>
    </reaction>
</comment>
<feature type="transmembrane region" description="Helical" evidence="15">
    <location>
        <begin position="20"/>
        <end position="40"/>
    </location>
</feature>
<dbReference type="InterPro" id="IPR050980">
    <property type="entry name" value="2C_sensor_his_kinase"/>
</dbReference>
<dbReference type="InterPro" id="IPR004358">
    <property type="entry name" value="Sig_transdc_His_kin-like_C"/>
</dbReference>
<evidence type="ECO:0000256" key="6">
    <source>
        <dbReference type="ARBA" id="ARBA00022553"/>
    </source>
</evidence>
<evidence type="ECO:0000256" key="9">
    <source>
        <dbReference type="ARBA" id="ARBA00022741"/>
    </source>
</evidence>
<dbReference type="InterPro" id="IPR005467">
    <property type="entry name" value="His_kinase_dom"/>
</dbReference>
<sequence>MVMFNKWLKPYLPRSLFGRAFMILAVPIVLIQVVVGVVFVERLFQDVTRQMTQSTSLDLKHLIGLLEDGQDTTKAARDLQITLRPAPDADLTAPDRLKDSLDFSGRYVIETLHDEIPQARVVDLASPKSAVSLIALVNDTPYEFTLPRQRVSAANPHQLLVAMVAAAIFLTALAAAFLRNQISPVRRLARAADAFGKGQSLPLYPRGASEVRAATNAFLSMRARIERQIEQRTLMLSGVSHDLRTPLTRLKLSLSLLDSEDEEIALMARDLDEMEDILNEFLAFAKGDSEEQDEMVSPLALAEQVIANAGRSGRDIPLKLEGAEDAAEPVKMRRPAVQRAIANLLSNAAKYGDRSELTLYTGAGFVEFVVEDNGPGIHPDQRETAVKPFARLDAARNQDKGSGVGLGLAIAADIARSHGGSLNLGDSETLGGLKAAFRLPR</sequence>
<dbReference type="CDD" id="cd00082">
    <property type="entry name" value="HisKA"/>
    <property type="match status" value="1"/>
</dbReference>
<evidence type="ECO:0000256" key="14">
    <source>
        <dbReference type="ARBA" id="ARBA00023136"/>
    </source>
</evidence>
<feature type="domain" description="HAMP" evidence="17">
    <location>
        <begin position="179"/>
        <end position="230"/>
    </location>
</feature>
<reference evidence="18" key="1">
    <citation type="journal article" date="2014" name="Int. J. Syst. Evol. Microbiol.">
        <title>Complete genome sequence of Corynebacterium casei LMG S-19264T (=DSM 44701T), isolated from a smear-ripened cheese.</title>
        <authorList>
            <consortium name="US DOE Joint Genome Institute (JGI-PGF)"/>
            <person name="Walter F."/>
            <person name="Albersmeier A."/>
            <person name="Kalinowski J."/>
            <person name="Ruckert C."/>
        </authorList>
    </citation>
    <scope>NUCLEOTIDE SEQUENCE</scope>
    <source>
        <strain evidence="18">CGMCC 1.15880</strain>
    </source>
</reference>
<comment type="caution">
    <text evidence="18">The sequence shown here is derived from an EMBL/GenBank/DDBJ whole genome shotgun (WGS) entry which is preliminary data.</text>
</comment>
<evidence type="ECO:0000256" key="5">
    <source>
        <dbReference type="ARBA" id="ARBA00022519"/>
    </source>
</evidence>
<reference evidence="18" key="2">
    <citation type="submission" date="2020-09" db="EMBL/GenBank/DDBJ databases">
        <authorList>
            <person name="Sun Q."/>
            <person name="Zhou Y."/>
        </authorList>
    </citation>
    <scope>NUCLEOTIDE SEQUENCE</scope>
    <source>
        <strain evidence="18">CGMCC 1.15880</strain>
    </source>
</reference>
<dbReference type="InterPro" id="IPR036097">
    <property type="entry name" value="HisK_dim/P_sf"/>
</dbReference>
<keyword evidence="12 15" id="KW-1133">Transmembrane helix</keyword>